<organism evidence="2 3">
    <name type="scientific">Burkholderia reimsis</name>
    <dbReference type="NCBI Taxonomy" id="2234132"/>
    <lineage>
        <taxon>Bacteria</taxon>
        <taxon>Pseudomonadati</taxon>
        <taxon>Pseudomonadota</taxon>
        <taxon>Betaproteobacteria</taxon>
        <taxon>Burkholderiales</taxon>
        <taxon>Burkholderiaceae</taxon>
        <taxon>Burkholderia</taxon>
    </lineage>
</organism>
<dbReference type="Proteomes" id="UP000252458">
    <property type="component" value="Unassembled WGS sequence"/>
</dbReference>
<reference evidence="2 3" key="1">
    <citation type="submission" date="2018-06" db="EMBL/GenBank/DDBJ databases">
        <title>Draft genome sequence of Burkholderia reimsis strain BE51 isolated from a French agricultural soil.</title>
        <authorList>
            <person name="Esmaeel Q."/>
        </authorList>
    </citation>
    <scope>NUCLEOTIDE SEQUENCE [LARGE SCALE GENOMIC DNA]</scope>
    <source>
        <strain evidence="2 3">BE51</strain>
    </source>
</reference>
<feature type="coiled-coil region" evidence="1">
    <location>
        <begin position="67"/>
        <end position="94"/>
    </location>
</feature>
<gene>
    <name evidence="2" type="ORF">DPV79_27650</name>
</gene>
<evidence type="ECO:0000313" key="3">
    <source>
        <dbReference type="Proteomes" id="UP000252458"/>
    </source>
</evidence>
<keyword evidence="2" id="KW-0238">DNA-binding</keyword>
<dbReference type="AlphaFoldDB" id="A0A365QQN1"/>
<proteinExistence type="predicted"/>
<protein>
    <submittedName>
        <fullName evidence="2">DNA-binding protein</fullName>
    </submittedName>
</protein>
<keyword evidence="3" id="KW-1185">Reference proteome</keyword>
<comment type="caution">
    <text evidence="2">The sequence shown here is derived from an EMBL/GenBank/DDBJ whole genome shotgun (WGS) entry which is preliminary data.</text>
</comment>
<dbReference type="GO" id="GO:0003677">
    <property type="term" value="F:DNA binding"/>
    <property type="evidence" value="ECO:0007669"/>
    <property type="project" value="UniProtKB-KW"/>
</dbReference>
<sequence>MRDLIPPNVPVGEAIGLLAGLLVKCVDSGNPRAAQELMKHELFNGSALEAVVHYARRETETALVGRINALHMQIAEITEQHDVLQARFATLQVEQRERQEQAKQKRRKAIKPAQAARLAGATNTKISAELTRRRRNGEDIQGRHVCSEIAARLGVTADHVRKVKRNWLSGLKHEKRD</sequence>
<name>A0A365QQN1_9BURK</name>
<accession>A0A365QQN1</accession>
<evidence type="ECO:0000313" key="2">
    <source>
        <dbReference type="EMBL" id="RBB35789.1"/>
    </source>
</evidence>
<keyword evidence="1" id="KW-0175">Coiled coil</keyword>
<dbReference type="RefSeq" id="WP_113046989.1">
    <property type="nucleotide sequence ID" value="NZ_QMFZ01000027.1"/>
</dbReference>
<evidence type="ECO:0000256" key="1">
    <source>
        <dbReference type="SAM" id="Coils"/>
    </source>
</evidence>
<dbReference type="EMBL" id="QMFZ01000027">
    <property type="protein sequence ID" value="RBB35789.1"/>
    <property type="molecule type" value="Genomic_DNA"/>
</dbReference>